<feature type="region of interest" description="Disordered" evidence="1">
    <location>
        <begin position="309"/>
        <end position="329"/>
    </location>
</feature>
<sequence>MRIAAARLFIAVAVSAPLVASLLVAPDSPCSKFCGNVLSSTATDEMVCDSGTLTGTGKGLVWEQCVDCLLTSTHVSGNQTDLQWLLYNLRFNMGHCLFGSPTDNPCKTRTACGELEDAVKYLNLTPAAGVYDYCRNWEHDSVPNCSPCLEILEDGQYLINYMMILEAACEQKPSPGSTVSIRGDPFGADTVVIVEPQPTYAIPDYGPVSLGARVGIAFGGFALILAIIGYCIVCNGKRKRRAFLRDLQHRNGAHPSSHYGGSGGGGGGGDMFGTPISQKPLRGWENESPVSPYTESSYPRYFSPYSSQYNSPVSGPESAGPSPLTWPTLPTQQQLDQLIPQGQSPVHGSSPRAFSRWPTVGQEKSLMQMQAEFERRQNEFATGVALGGDEVGLRPTALDLDHDGYPIDSKGKERDEVYEMYEVESPYSNSGQNDAVGRPNDYRMPAEPQAPVLHHPGYGRHHVPRRGTGGTGGAAALG</sequence>
<organism evidence="4 5">
    <name type="scientific">Madurella mycetomatis</name>
    <dbReference type="NCBI Taxonomy" id="100816"/>
    <lineage>
        <taxon>Eukaryota</taxon>
        <taxon>Fungi</taxon>
        <taxon>Dikarya</taxon>
        <taxon>Ascomycota</taxon>
        <taxon>Pezizomycotina</taxon>
        <taxon>Sordariomycetes</taxon>
        <taxon>Sordariomycetidae</taxon>
        <taxon>Sordariales</taxon>
        <taxon>Sordariales incertae sedis</taxon>
        <taxon>Madurella</taxon>
    </lineage>
</organism>
<keyword evidence="2" id="KW-1133">Transmembrane helix</keyword>
<dbReference type="VEuPathDB" id="FungiDB:MMYC01_200381"/>
<gene>
    <name evidence="4" type="ORF">MMYC01_200381</name>
</gene>
<name>A0A175WJY2_9PEZI</name>
<feature type="compositionally biased region" description="Gly residues" evidence="1">
    <location>
        <begin position="467"/>
        <end position="478"/>
    </location>
</feature>
<evidence type="ECO:0000256" key="1">
    <source>
        <dbReference type="SAM" id="MobiDB-lite"/>
    </source>
</evidence>
<feature type="compositionally biased region" description="Gly residues" evidence="1">
    <location>
        <begin position="260"/>
        <end position="271"/>
    </location>
</feature>
<dbReference type="STRING" id="100816.A0A175WJY2"/>
<keyword evidence="2" id="KW-0812">Transmembrane</keyword>
<keyword evidence="5" id="KW-1185">Reference proteome</keyword>
<dbReference type="EMBL" id="LCTW02000003">
    <property type="protein sequence ID" value="KXX83154.1"/>
    <property type="molecule type" value="Genomic_DNA"/>
</dbReference>
<feature type="region of interest" description="Disordered" evidence="1">
    <location>
        <begin position="424"/>
        <end position="478"/>
    </location>
</feature>
<evidence type="ECO:0000313" key="4">
    <source>
        <dbReference type="EMBL" id="KXX83154.1"/>
    </source>
</evidence>
<dbReference type="OrthoDB" id="5239590at2759"/>
<feature type="region of interest" description="Disordered" evidence="1">
    <location>
        <begin position="251"/>
        <end position="290"/>
    </location>
</feature>
<dbReference type="Proteomes" id="UP000078237">
    <property type="component" value="Unassembled WGS sequence"/>
</dbReference>
<keyword evidence="2" id="KW-0472">Membrane</keyword>
<evidence type="ECO:0000256" key="2">
    <source>
        <dbReference type="SAM" id="Phobius"/>
    </source>
</evidence>
<proteinExistence type="predicted"/>
<reference evidence="4 5" key="1">
    <citation type="journal article" date="2016" name="Genome Announc.">
        <title>Genome Sequence of Madurella mycetomatis mm55, Isolated from a Human Mycetoma Case in Sudan.</title>
        <authorList>
            <person name="Smit S."/>
            <person name="Derks M.F."/>
            <person name="Bervoets S."/>
            <person name="Fahal A."/>
            <person name="van Leeuwen W."/>
            <person name="van Belkum A."/>
            <person name="van de Sande W.W."/>
        </authorList>
    </citation>
    <scope>NUCLEOTIDE SEQUENCE [LARGE SCALE GENOMIC DNA]</scope>
    <source>
        <strain evidence="5">mm55</strain>
    </source>
</reference>
<dbReference type="AlphaFoldDB" id="A0A175WJY2"/>
<protein>
    <submittedName>
        <fullName evidence="4">Uncharacterized protein</fullName>
    </submittedName>
</protein>
<comment type="caution">
    <text evidence="4">The sequence shown here is derived from an EMBL/GenBank/DDBJ whole genome shotgun (WGS) entry which is preliminary data.</text>
</comment>
<feature type="chain" id="PRO_5008044073" evidence="3">
    <location>
        <begin position="22"/>
        <end position="478"/>
    </location>
</feature>
<feature type="signal peptide" evidence="3">
    <location>
        <begin position="1"/>
        <end position="21"/>
    </location>
</feature>
<evidence type="ECO:0000313" key="5">
    <source>
        <dbReference type="Proteomes" id="UP000078237"/>
    </source>
</evidence>
<keyword evidence="3" id="KW-0732">Signal</keyword>
<feature type="transmembrane region" description="Helical" evidence="2">
    <location>
        <begin position="210"/>
        <end position="233"/>
    </location>
</feature>
<accession>A0A175WJY2</accession>
<evidence type="ECO:0000256" key="3">
    <source>
        <dbReference type="SAM" id="SignalP"/>
    </source>
</evidence>